<evidence type="ECO:0000313" key="8">
    <source>
        <dbReference type="Proteomes" id="UP000022910"/>
    </source>
</evidence>
<sequence>MDDKILNIICIILIPITIIFTGFIVIIHILTLSYLIIKTIIQYFINFINKEEEEDNGCWIPFQQLKQIEFIASGGFGRVFKALLDDDSSRLIFESETKSKIFKSGREVAIKYITCSNLSEFHAHKLCIKSKSVIPLIGISRDIETGEFLLVMKYAHKGNLSQYLSKNPKLSWKVKFGLILDIATGLTDIHRTGLIHADFHSGNILISAGGKALISDLGLSKKLNSSTYPEIYGVIPYVAPELFRRKTGYSQAADVYSFGIVLWEICSGLKPYNDRAFDMILRLDICSGIRPEIHSGIPKFFEILMKSCWDEDYLKRPSMEIVLKYVRNLYINFDQEILDFDNSNNSNENDIVRNLDIKITTNMNDHDNTNEINYYTLCHEYII</sequence>
<dbReference type="PROSITE" id="PS50011">
    <property type="entry name" value="PROTEIN_KINASE_DOM"/>
    <property type="match status" value="1"/>
</dbReference>
<evidence type="ECO:0000256" key="2">
    <source>
        <dbReference type="ARBA" id="ARBA00022741"/>
    </source>
</evidence>
<keyword evidence="5" id="KW-0472">Membrane</keyword>
<dbReference type="AlphaFoldDB" id="A0A015I3M4"/>
<dbReference type="PANTHER" id="PTHR44329">
    <property type="entry name" value="SERINE/THREONINE-PROTEIN KINASE TNNI3K-RELATED"/>
    <property type="match status" value="1"/>
</dbReference>
<dbReference type="PRINTS" id="PR00109">
    <property type="entry name" value="TYRKINASE"/>
</dbReference>
<keyword evidence="5" id="KW-0812">Transmembrane</keyword>
<protein>
    <submittedName>
        <fullName evidence="7">Sch9p</fullName>
    </submittedName>
</protein>
<dbReference type="InterPro" id="IPR000719">
    <property type="entry name" value="Prot_kinase_dom"/>
</dbReference>
<dbReference type="Gene3D" id="1.10.510.10">
    <property type="entry name" value="Transferase(Phosphotransferase) domain 1"/>
    <property type="match status" value="1"/>
</dbReference>
<dbReference type="InterPro" id="IPR011009">
    <property type="entry name" value="Kinase-like_dom_sf"/>
</dbReference>
<dbReference type="Pfam" id="PF07714">
    <property type="entry name" value="PK_Tyr_Ser-Thr"/>
    <property type="match status" value="1"/>
</dbReference>
<feature type="transmembrane region" description="Helical" evidence="5">
    <location>
        <begin position="6"/>
        <end position="37"/>
    </location>
</feature>
<evidence type="ECO:0000256" key="4">
    <source>
        <dbReference type="ARBA" id="ARBA00022840"/>
    </source>
</evidence>
<keyword evidence="1" id="KW-0808">Transferase</keyword>
<dbReference type="SMR" id="A0A015I3M4"/>
<dbReference type="OMA" id="IVIIHIL"/>
<dbReference type="OrthoDB" id="2382411at2759"/>
<dbReference type="Proteomes" id="UP000022910">
    <property type="component" value="Unassembled WGS sequence"/>
</dbReference>
<accession>A0A015I3M4</accession>
<evidence type="ECO:0000256" key="3">
    <source>
        <dbReference type="ARBA" id="ARBA00022777"/>
    </source>
</evidence>
<dbReference type="STRING" id="1432141.A0A015I3M4"/>
<gene>
    <name evidence="7" type="ORF">RirG_260730</name>
</gene>
<feature type="domain" description="Protein kinase" evidence="6">
    <location>
        <begin position="65"/>
        <end position="331"/>
    </location>
</feature>
<dbReference type="EMBL" id="JEMT01029647">
    <property type="protein sequence ID" value="EXX51572.1"/>
    <property type="molecule type" value="Genomic_DNA"/>
</dbReference>
<keyword evidence="8" id="KW-1185">Reference proteome</keyword>
<evidence type="ECO:0000256" key="1">
    <source>
        <dbReference type="ARBA" id="ARBA00022679"/>
    </source>
</evidence>
<dbReference type="InterPro" id="IPR051681">
    <property type="entry name" value="Ser/Thr_Kinases-Pseudokinases"/>
</dbReference>
<keyword evidence="5" id="KW-1133">Transmembrane helix</keyword>
<keyword evidence="2" id="KW-0547">Nucleotide-binding</keyword>
<dbReference type="HOGENOM" id="CLU_000288_7_34_1"/>
<keyword evidence="3" id="KW-0418">Kinase</keyword>
<dbReference type="InterPro" id="IPR001245">
    <property type="entry name" value="Ser-Thr/Tyr_kinase_cat_dom"/>
</dbReference>
<evidence type="ECO:0000259" key="6">
    <source>
        <dbReference type="PROSITE" id="PS50011"/>
    </source>
</evidence>
<proteinExistence type="predicted"/>
<comment type="caution">
    <text evidence="7">The sequence shown here is derived from an EMBL/GenBank/DDBJ whole genome shotgun (WGS) entry which is preliminary data.</text>
</comment>
<reference evidence="7 8" key="1">
    <citation type="submission" date="2014-02" db="EMBL/GenBank/DDBJ databases">
        <title>Single nucleus genome sequencing reveals high similarity among nuclei of an endomycorrhizal fungus.</title>
        <authorList>
            <person name="Lin K."/>
            <person name="Geurts R."/>
            <person name="Zhang Z."/>
            <person name="Limpens E."/>
            <person name="Saunders D.G."/>
            <person name="Mu D."/>
            <person name="Pang E."/>
            <person name="Cao H."/>
            <person name="Cha H."/>
            <person name="Lin T."/>
            <person name="Zhou Q."/>
            <person name="Shang Y."/>
            <person name="Li Y."/>
            <person name="Ivanov S."/>
            <person name="Sharma T."/>
            <person name="Velzen R.V."/>
            <person name="Ruijter N.D."/>
            <person name="Aanen D.K."/>
            <person name="Win J."/>
            <person name="Kamoun S."/>
            <person name="Bisseling T."/>
            <person name="Huang S."/>
        </authorList>
    </citation>
    <scope>NUCLEOTIDE SEQUENCE [LARGE SCALE GENOMIC DNA]</scope>
    <source>
        <strain evidence="8">DAOM197198w</strain>
    </source>
</reference>
<dbReference type="GO" id="GO:0004674">
    <property type="term" value="F:protein serine/threonine kinase activity"/>
    <property type="evidence" value="ECO:0007669"/>
    <property type="project" value="TreeGrafter"/>
</dbReference>
<evidence type="ECO:0000256" key="5">
    <source>
        <dbReference type="SAM" id="Phobius"/>
    </source>
</evidence>
<name>A0A015I3M4_RHIIW</name>
<dbReference type="PANTHER" id="PTHR44329:SF288">
    <property type="entry name" value="MITOGEN-ACTIVATED PROTEIN KINASE KINASE KINASE 20"/>
    <property type="match status" value="1"/>
</dbReference>
<evidence type="ECO:0000313" key="7">
    <source>
        <dbReference type="EMBL" id="EXX51572.1"/>
    </source>
</evidence>
<dbReference type="SUPFAM" id="SSF56112">
    <property type="entry name" value="Protein kinase-like (PK-like)"/>
    <property type="match status" value="1"/>
</dbReference>
<keyword evidence="4" id="KW-0067">ATP-binding</keyword>
<organism evidence="7 8">
    <name type="scientific">Rhizophagus irregularis (strain DAOM 197198w)</name>
    <name type="common">Glomus intraradices</name>
    <dbReference type="NCBI Taxonomy" id="1432141"/>
    <lineage>
        <taxon>Eukaryota</taxon>
        <taxon>Fungi</taxon>
        <taxon>Fungi incertae sedis</taxon>
        <taxon>Mucoromycota</taxon>
        <taxon>Glomeromycotina</taxon>
        <taxon>Glomeromycetes</taxon>
        <taxon>Glomerales</taxon>
        <taxon>Glomeraceae</taxon>
        <taxon>Rhizophagus</taxon>
    </lineage>
</organism>
<dbReference type="GO" id="GO:0005524">
    <property type="term" value="F:ATP binding"/>
    <property type="evidence" value="ECO:0007669"/>
    <property type="project" value="UniProtKB-KW"/>
</dbReference>